<dbReference type="OrthoDB" id="959017at2"/>
<sequence>MRKSFLVALSLLLSGIVMAQSDSTVKRSMLSSRGLPKGNDHFLVQGGITQWSGRPDTLSTTGISRSLNIYFMMAFPFRTNPHLSAAIGLGVGSDNMFFKNTDIRIRDNVNTIAFRNVADTNHFKKYKLTTDYLEVPLELRWTSRPDDDAHSFKVALGVKVGTLLNAKTKGKNLLDRAGTSISDYKEKEFSKRFFNSQRFSATGRIGYGHFGIFASYQISQVFKENNGPNVHPFTVGLSLTGL</sequence>
<evidence type="ECO:0000259" key="2">
    <source>
        <dbReference type="Pfam" id="PF13568"/>
    </source>
</evidence>
<dbReference type="EMBL" id="SKFH01000019">
    <property type="protein sequence ID" value="TCZ69626.1"/>
    <property type="molecule type" value="Genomic_DNA"/>
</dbReference>
<dbReference type="AlphaFoldDB" id="A0A4R4DXR0"/>
<protein>
    <submittedName>
        <fullName evidence="3">PorT family protein</fullName>
    </submittedName>
</protein>
<dbReference type="InterPro" id="IPR025665">
    <property type="entry name" value="Beta-barrel_OMP_2"/>
</dbReference>
<organism evidence="3 4">
    <name type="scientific">Flaviaesturariibacter aridisoli</name>
    <dbReference type="NCBI Taxonomy" id="2545761"/>
    <lineage>
        <taxon>Bacteria</taxon>
        <taxon>Pseudomonadati</taxon>
        <taxon>Bacteroidota</taxon>
        <taxon>Chitinophagia</taxon>
        <taxon>Chitinophagales</taxon>
        <taxon>Chitinophagaceae</taxon>
        <taxon>Flaviaestuariibacter</taxon>
    </lineage>
</organism>
<keyword evidence="1" id="KW-0732">Signal</keyword>
<evidence type="ECO:0000256" key="1">
    <source>
        <dbReference type="SAM" id="SignalP"/>
    </source>
</evidence>
<dbReference type="Proteomes" id="UP000295164">
    <property type="component" value="Unassembled WGS sequence"/>
</dbReference>
<reference evidence="3 4" key="1">
    <citation type="submission" date="2019-03" db="EMBL/GenBank/DDBJ databases">
        <authorList>
            <person name="Kim M.K.M."/>
        </authorList>
    </citation>
    <scope>NUCLEOTIDE SEQUENCE [LARGE SCALE GENOMIC DNA]</scope>
    <source>
        <strain evidence="3 4">17J68-15</strain>
    </source>
</reference>
<feature type="domain" description="Outer membrane protein beta-barrel" evidence="2">
    <location>
        <begin position="56"/>
        <end position="216"/>
    </location>
</feature>
<evidence type="ECO:0000313" key="3">
    <source>
        <dbReference type="EMBL" id="TCZ69626.1"/>
    </source>
</evidence>
<feature type="chain" id="PRO_5020322057" evidence="1">
    <location>
        <begin position="20"/>
        <end position="242"/>
    </location>
</feature>
<name>A0A4R4DXR0_9BACT</name>
<accession>A0A4R4DXR0</accession>
<feature type="signal peptide" evidence="1">
    <location>
        <begin position="1"/>
        <end position="19"/>
    </location>
</feature>
<gene>
    <name evidence="3" type="ORF">E0486_11925</name>
</gene>
<dbReference type="Pfam" id="PF13568">
    <property type="entry name" value="OMP_b-brl_2"/>
    <property type="match status" value="1"/>
</dbReference>
<keyword evidence="4" id="KW-1185">Reference proteome</keyword>
<comment type="caution">
    <text evidence="3">The sequence shown here is derived from an EMBL/GenBank/DDBJ whole genome shotgun (WGS) entry which is preliminary data.</text>
</comment>
<proteinExistence type="predicted"/>
<evidence type="ECO:0000313" key="4">
    <source>
        <dbReference type="Proteomes" id="UP000295164"/>
    </source>
</evidence>
<dbReference type="RefSeq" id="WP_131852411.1">
    <property type="nucleotide sequence ID" value="NZ_SKFH01000019.1"/>
</dbReference>